<dbReference type="InterPro" id="IPR036551">
    <property type="entry name" value="Flavin_trans-like"/>
</dbReference>
<dbReference type="GO" id="GO:0046872">
    <property type="term" value="F:metal ion binding"/>
    <property type="evidence" value="ECO:0007669"/>
    <property type="project" value="UniProtKB-KW"/>
</dbReference>
<keyword evidence="3" id="KW-0436">Ligase</keyword>
<evidence type="ECO:0000313" key="8">
    <source>
        <dbReference type="Proteomes" id="UP000473531"/>
    </source>
</evidence>
<comment type="similarity">
    <text evidence="3">In the N-terminal section; belongs to the HFCD (homo-oligomeric flavin containing Cys decarboxylase) superfamily.</text>
</comment>
<dbReference type="Pfam" id="PF04127">
    <property type="entry name" value="DFP"/>
    <property type="match status" value="1"/>
</dbReference>
<dbReference type="EC" id="4.1.1.36" evidence="3"/>
<dbReference type="InterPro" id="IPR005252">
    <property type="entry name" value="CoaBC"/>
</dbReference>
<keyword evidence="3" id="KW-0285">Flavoprotein</keyword>
<dbReference type="GO" id="GO:0015937">
    <property type="term" value="P:coenzyme A biosynthetic process"/>
    <property type="evidence" value="ECO:0007669"/>
    <property type="project" value="UniProtKB-UniRule"/>
</dbReference>
<comment type="pathway">
    <text evidence="3">Cofactor biosynthesis; coenzyme A biosynthesis; CoA from (R)-pantothenate: step 2/5.</text>
</comment>
<proteinExistence type="inferred from homology"/>
<feature type="domain" description="DNA/pantothenate metabolism flavoprotein C-terminal" evidence="6">
    <location>
        <begin position="394"/>
        <end position="601"/>
    </location>
</feature>
<dbReference type="GO" id="GO:0004632">
    <property type="term" value="F:phosphopantothenate--cysteine ligase activity"/>
    <property type="evidence" value="ECO:0007669"/>
    <property type="project" value="UniProtKB-UniRule"/>
</dbReference>
<comment type="function">
    <text evidence="3">Catalyzes two sequential steps in the biosynthesis of coenzyme A. In the first step cysteine is conjugated to 4'-phosphopantothenate to form 4-phosphopantothenoylcysteine. In the second step the latter compound is decarboxylated to form 4'-phosphopantotheine.</text>
</comment>
<feature type="binding site" evidence="3">
    <location>
        <position position="546"/>
    </location>
    <ligand>
        <name>CTP</name>
        <dbReference type="ChEBI" id="CHEBI:37563"/>
    </ligand>
</feature>
<keyword evidence="1 3" id="KW-0210">Decarboxylase</keyword>
<dbReference type="OrthoDB" id="9802554at2"/>
<evidence type="ECO:0000256" key="2">
    <source>
        <dbReference type="ARBA" id="ARBA00023239"/>
    </source>
</evidence>
<feature type="active site" description="Proton donor" evidence="3">
    <location>
        <position position="159"/>
    </location>
</feature>
<feature type="binding site" evidence="3">
    <location>
        <position position="496"/>
    </location>
    <ligand>
        <name>CTP</name>
        <dbReference type="ChEBI" id="CHEBI:37563"/>
    </ligand>
</feature>
<reference evidence="7 8" key="1">
    <citation type="submission" date="2019-12" db="EMBL/GenBank/DDBJ databases">
        <title>Genomic-based taxomic classification of the family Erythrobacteraceae.</title>
        <authorList>
            <person name="Xu L."/>
        </authorList>
    </citation>
    <scope>NUCLEOTIDE SEQUENCE [LARGE SCALE GENOMIC DNA]</scope>
    <source>
        <strain evidence="7 8">KCTC 52259</strain>
    </source>
</reference>
<dbReference type="Gene3D" id="3.40.50.1950">
    <property type="entry name" value="Flavin prenyltransferase-like"/>
    <property type="match status" value="1"/>
</dbReference>
<evidence type="ECO:0000256" key="3">
    <source>
        <dbReference type="HAMAP-Rule" id="MF_02225"/>
    </source>
</evidence>
<comment type="catalytic activity">
    <reaction evidence="3">
        <text>N-[(R)-4-phosphopantothenoyl]-L-cysteine + H(+) = (R)-4'-phosphopantetheine + CO2</text>
        <dbReference type="Rhea" id="RHEA:16793"/>
        <dbReference type="ChEBI" id="CHEBI:15378"/>
        <dbReference type="ChEBI" id="CHEBI:16526"/>
        <dbReference type="ChEBI" id="CHEBI:59458"/>
        <dbReference type="ChEBI" id="CHEBI:61723"/>
        <dbReference type="EC" id="4.1.1.36"/>
    </reaction>
</comment>
<feature type="domain" description="Flavoprotein" evidence="5">
    <location>
        <begin position="8"/>
        <end position="179"/>
    </location>
</feature>
<evidence type="ECO:0000256" key="4">
    <source>
        <dbReference type="SAM" id="MobiDB-lite"/>
    </source>
</evidence>
<comment type="caution">
    <text evidence="3">Lacks conserved residue(s) required for the propagation of feature annotation.</text>
</comment>
<dbReference type="GO" id="GO:0004633">
    <property type="term" value="F:phosphopantothenoylcysteine decarboxylase activity"/>
    <property type="evidence" value="ECO:0007669"/>
    <property type="project" value="UniProtKB-UniRule"/>
</dbReference>
<evidence type="ECO:0000259" key="5">
    <source>
        <dbReference type="Pfam" id="PF02441"/>
    </source>
</evidence>
<dbReference type="EC" id="6.3.2.5" evidence="3"/>
<comment type="cofactor">
    <cofactor evidence="3">
        <name>FMN</name>
        <dbReference type="ChEBI" id="CHEBI:58210"/>
    </cofactor>
    <text evidence="3">Binds 1 FMN per subunit.</text>
</comment>
<dbReference type="AlphaFoldDB" id="A0A6L7GJ73"/>
<dbReference type="Gene3D" id="3.40.50.10300">
    <property type="entry name" value="CoaB-like"/>
    <property type="match status" value="1"/>
</dbReference>
<feature type="region of interest" description="Phosphopantothenoylcysteine decarboxylase" evidence="3">
    <location>
        <begin position="1"/>
        <end position="398"/>
    </location>
</feature>
<dbReference type="HAMAP" id="MF_02225">
    <property type="entry name" value="CoaBC"/>
    <property type="match status" value="1"/>
</dbReference>
<evidence type="ECO:0000313" key="7">
    <source>
        <dbReference type="EMBL" id="MXP15556.1"/>
    </source>
</evidence>
<comment type="similarity">
    <text evidence="3">In the C-terminal section; belongs to the PPC synthetase family.</text>
</comment>
<gene>
    <name evidence="3" type="primary">coaBC</name>
    <name evidence="7" type="ORF">GRI44_12420</name>
</gene>
<dbReference type="SUPFAM" id="SSF52507">
    <property type="entry name" value="Homo-oligomeric flavin-containing Cys decarboxylases, HFCD"/>
    <property type="match status" value="1"/>
</dbReference>
<feature type="compositionally biased region" description="Low complexity" evidence="4">
    <location>
        <begin position="358"/>
        <end position="367"/>
    </location>
</feature>
<comment type="pathway">
    <text evidence="3">Cofactor biosynthesis; coenzyme A biosynthesis; CoA from (R)-pantothenate: step 3/5.</text>
</comment>
<feature type="binding site" evidence="3">
    <location>
        <begin position="513"/>
        <end position="516"/>
    </location>
    <ligand>
        <name>CTP</name>
        <dbReference type="ChEBI" id="CHEBI:37563"/>
    </ligand>
</feature>
<dbReference type="GO" id="GO:0071513">
    <property type="term" value="C:phosphopantothenoylcysteine decarboxylase complex"/>
    <property type="evidence" value="ECO:0007669"/>
    <property type="project" value="TreeGrafter"/>
</dbReference>
<dbReference type="InterPro" id="IPR035929">
    <property type="entry name" value="CoaB-like_sf"/>
</dbReference>
<protein>
    <recommendedName>
        <fullName evidence="3">Coenzyme A biosynthesis bifunctional protein CoaBC</fullName>
    </recommendedName>
    <alternativeName>
        <fullName evidence="3">DNA/pantothenate metabolism flavoprotein</fullName>
    </alternativeName>
    <alternativeName>
        <fullName evidence="3">Phosphopantothenoylcysteine synthetase/decarboxylase</fullName>
        <shortName evidence="3">PPCS-PPCDC</shortName>
    </alternativeName>
    <domain>
        <recommendedName>
            <fullName evidence="3">Phosphopantothenoylcysteine decarboxylase</fullName>
            <shortName evidence="3">PPC decarboxylase</shortName>
            <shortName evidence="3">PPC-DC</shortName>
            <ecNumber evidence="3">4.1.1.36</ecNumber>
        </recommendedName>
        <alternativeName>
            <fullName evidence="3">CoaC</fullName>
        </alternativeName>
    </domain>
    <domain>
        <recommendedName>
            <fullName evidence="3">Phosphopantothenate--cysteine ligase</fullName>
            <ecNumber evidence="3">6.3.2.5</ecNumber>
        </recommendedName>
        <alternativeName>
            <fullName evidence="3">CoaB</fullName>
        </alternativeName>
        <alternativeName>
            <fullName evidence="3">Phosphopantothenoylcysteine synthetase</fullName>
            <shortName evidence="3">PPC synthetase</shortName>
            <shortName evidence="3">PPC-S</shortName>
        </alternativeName>
    </domain>
</protein>
<feature type="region of interest" description="Disordered" evidence="4">
    <location>
        <begin position="337"/>
        <end position="368"/>
    </location>
</feature>
<dbReference type="PANTHER" id="PTHR14359:SF6">
    <property type="entry name" value="PHOSPHOPANTOTHENOYLCYSTEINE DECARBOXYLASE"/>
    <property type="match status" value="1"/>
</dbReference>
<dbReference type="EMBL" id="WTYU01000002">
    <property type="protein sequence ID" value="MXP15556.1"/>
    <property type="molecule type" value="Genomic_DNA"/>
</dbReference>
<comment type="cofactor">
    <cofactor evidence="3">
        <name>Mg(2+)</name>
        <dbReference type="ChEBI" id="CHEBI:18420"/>
    </cofactor>
</comment>
<keyword evidence="8" id="KW-1185">Reference proteome</keyword>
<dbReference type="Pfam" id="PF02441">
    <property type="entry name" value="Flavoprotein"/>
    <property type="match status" value="1"/>
</dbReference>
<dbReference type="RefSeq" id="WP_160602058.1">
    <property type="nucleotide sequence ID" value="NZ_WTYU01000002.1"/>
</dbReference>
<dbReference type="GO" id="GO:0010181">
    <property type="term" value="F:FMN binding"/>
    <property type="evidence" value="ECO:0007669"/>
    <property type="project" value="UniProtKB-UniRule"/>
</dbReference>
<name>A0A6L7GJ73_9SPHN</name>
<comment type="caution">
    <text evidence="7">The sequence shown here is derived from an EMBL/GenBank/DDBJ whole genome shotgun (WGS) entry which is preliminary data.</text>
</comment>
<dbReference type="InterPro" id="IPR007085">
    <property type="entry name" value="DNA/pantothenate-metab_flavo_C"/>
</dbReference>
<evidence type="ECO:0000256" key="1">
    <source>
        <dbReference type="ARBA" id="ARBA00022793"/>
    </source>
</evidence>
<sequence>MSAGGTPRILLVVGGGIAAYKSCELVRLIRKAGGDVTCVVTAGGQQFVTPMALAALSENPVHTTLWDLKNEAEMGHIQLSREADLVVVCPATADLLAKMAAGIADDLATTLILATDKPVMAVPAMNVRMWQHDATQRNVTWLRQAGVRVVEPDVGPMACGEFGPGRMPDPEAIWAQIAEIFGMAHDYVAPAVEDYDGEGDSDFEEDIEALEPEPEIAARGGGFGGGFGGGSGGGLGGLLASLIPRSTPKRAAEEIEQEWLEMPDGAWPEEGVPAPETGAETGAEAEAEAEAVIEPAAELAKPGFSSPLLATKGKAASAPPTDPEAMNHLVITGAGKAAPQPIEGDEHRITIGDGGAEESGNGANVEGENAEERLEFDPLYGQPDFDTDPEHRPLYGKHVLITAGPTHEPIDPVRYIANRSSGRQGFAIAAAAANAGARVTLVAGPVTLATPHGVDRIDVESAREMDAAVKNALPVDVAIMVAAVADWRTRDFIAEKMKKRGSAPPALRLMENPDILASVAAGTKRPGLLIGFAAETQDVLENAKMKRKRKGVDWIVANDVSGDVMGGDRNRVNIVTEAGVETLDDMPKADVARALIERVADALADKVNDDD</sequence>
<dbReference type="UniPathway" id="UPA00241">
    <property type="reaction ID" value="UER00353"/>
</dbReference>
<comment type="catalytic activity">
    <reaction evidence="3">
        <text>(R)-4'-phosphopantothenate + L-cysteine + CTP = N-[(R)-4-phosphopantothenoyl]-L-cysteine + CMP + diphosphate + H(+)</text>
        <dbReference type="Rhea" id="RHEA:19397"/>
        <dbReference type="ChEBI" id="CHEBI:10986"/>
        <dbReference type="ChEBI" id="CHEBI:15378"/>
        <dbReference type="ChEBI" id="CHEBI:33019"/>
        <dbReference type="ChEBI" id="CHEBI:35235"/>
        <dbReference type="ChEBI" id="CHEBI:37563"/>
        <dbReference type="ChEBI" id="CHEBI:59458"/>
        <dbReference type="ChEBI" id="CHEBI:60377"/>
        <dbReference type="EC" id="6.3.2.5"/>
    </reaction>
</comment>
<keyword evidence="3" id="KW-0511">Multifunctional enzyme</keyword>
<accession>A0A6L7GJ73</accession>
<keyword evidence="3" id="KW-0479">Metal-binding</keyword>
<feature type="region of interest" description="Phosphopantothenate--cysteine ligase" evidence="3">
    <location>
        <begin position="399"/>
        <end position="611"/>
    </location>
</feature>
<evidence type="ECO:0000259" key="6">
    <source>
        <dbReference type="Pfam" id="PF04127"/>
    </source>
</evidence>
<dbReference type="Proteomes" id="UP000473531">
    <property type="component" value="Unassembled WGS sequence"/>
</dbReference>
<dbReference type="GO" id="GO:0015941">
    <property type="term" value="P:pantothenate catabolic process"/>
    <property type="evidence" value="ECO:0007669"/>
    <property type="project" value="InterPro"/>
</dbReference>
<keyword evidence="3" id="KW-0288">FMN</keyword>
<feature type="region of interest" description="Disordered" evidence="4">
    <location>
        <begin position="262"/>
        <end position="288"/>
    </location>
</feature>
<dbReference type="PANTHER" id="PTHR14359">
    <property type="entry name" value="HOMO-OLIGOMERIC FLAVIN CONTAINING CYS DECARBOXYLASE FAMILY"/>
    <property type="match status" value="1"/>
</dbReference>
<feature type="binding site" evidence="3">
    <location>
        <position position="532"/>
    </location>
    <ligand>
        <name>CTP</name>
        <dbReference type="ChEBI" id="CHEBI:37563"/>
    </ligand>
</feature>
<organism evidence="7 8">
    <name type="scientific">Allopontixanthobacter confluentis</name>
    <dbReference type="NCBI Taxonomy" id="1849021"/>
    <lineage>
        <taxon>Bacteria</taxon>
        <taxon>Pseudomonadati</taxon>
        <taxon>Pseudomonadota</taxon>
        <taxon>Alphaproteobacteria</taxon>
        <taxon>Sphingomonadales</taxon>
        <taxon>Erythrobacteraceae</taxon>
        <taxon>Allopontixanthobacter</taxon>
    </lineage>
</organism>
<keyword evidence="2 3" id="KW-0456">Lyase</keyword>
<feature type="binding site" evidence="3">
    <location>
        <position position="486"/>
    </location>
    <ligand>
        <name>CTP</name>
        <dbReference type="ChEBI" id="CHEBI:37563"/>
    </ligand>
</feature>
<dbReference type="SUPFAM" id="SSF102645">
    <property type="entry name" value="CoaB-like"/>
    <property type="match status" value="1"/>
</dbReference>
<feature type="binding site" evidence="3">
    <location>
        <position position="550"/>
    </location>
    <ligand>
        <name>CTP</name>
        <dbReference type="ChEBI" id="CHEBI:37563"/>
    </ligand>
</feature>
<keyword evidence="3" id="KW-0460">Magnesium</keyword>
<dbReference type="InterPro" id="IPR003382">
    <property type="entry name" value="Flavoprotein"/>
</dbReference>